<reference evidence="1 2" key="1">
    <citation type="journal article" date="2018" name="PLoS ONE">
        <title>The draft genome of Kipferlia bialata reveals reductive genome evolution in fornicate parasites.</title>
        <authorList>
            <person name="Tanifuji G."/>
            <person name="Takabayashi S."/>
            <person name="Kume K."/>
            <person name="Takagi M."/>
            <person name="Nakayama T."/>
            <person name="Kamikawa R."/>
            <person name="Inagaki Y."/>
            <person name="Hashimoto T."/>
        </authorList>
    </citation>
    <scope>NUCLEOTIDE SEQUENCE [LARGE SCALE GENOMIC DNA]</scope>
    <source>
        <strain evidence="1">NY0173</strain>
    </source>
</reference>
<dbReference type="EMBL" id="BDIP01003535">
    <property type="protein sequence ID" value="GCA63439.1"/>
    <property type="molecule type" value="Genomic_DNA"/>
</dbReference>
<organism evidence="1 2">
    <name type="scientific">Kipferlia bialata</name>
    <dbReference type="NCBI Taxonomy" id="797122"/>
    <lineage>
        <taxon>Eukaryota</taxon>
        <taxon>Metamonada</taxon>
        <taxon>Carpediemonas-like organisms</taxon>
        <taxon>Kipferlia</taxon>
    </lineage>
</organism>
<sequence length="147" mass="15744">RVTTNESDIATNESDITALEGRVDLVDTASTGTVAVLAARVTTNESDITAAETRLDDLDTASTGRVSVLEDTVSGLGSTDLSSVTASISTLDTKVDTLKDFAEETDLRMRIYWYTNDGVANQCDLSYDTLSAFDYCVSQGQPLPVYP</sequence>
<dbReference type="Gene3D" id="1.20.5.340">
    <property type="match status" value="1"/>
</dbReference>
<evidence type="ECO:0000313" key="2">
    <source>
        <dbReference type="Proteomes" id="UP000265618"/>
    </source>
</evidence>
<feature type="non-terminal residue" evidence="1">
    <location>
        <position position="1"/>
    </location>
</feature>
<dbReference type="AlphaFoldDB" id="A0A391NYB2"/>
<evidence type="ECO:0000313" key="1">
    <source>
        <dbReference type="EMBL" id="GCA63439.1"/>
    </source>
</evidence>
<keyword evidence="2" id="KW-1185">Reference proteome</keyword>
<gene>
    <name evidence="1" type="ORF">KIPB_009950</name>
</gene>
<name>A0A391NYB2_9EUKA</name>
<proteinExistence type="predicted"/>
<dbReference type="Proteomes" id="UP000265618">
    <property type="component" value="Unassembled WGS sequence"/>
</dbReference>
<protein>
    <submittedName>
        <fullName evidence="1">Uncharacterized protein</fullName>
    </submittedName>
</protein>
<comment type="caution">
    <text evidence="1">The sequence shown here is derived from an EMBL/GenBank/DDBJ whole genome shotgun (WGS) entry which is preliminary data.</text>
</comment>
<accession>A0A391NYB2</accession>